<dbReference type="CDD" id="cd00164">
    <property type="entry name" value="S1_like"/>
    <property type="match status" value="1"/>
</dbReference>
<comment type="caution">
    <text evidence="4">The sequence shown here is derived from an EMBL/GenBank/DDBJ whole genome shotgun (WGS) entry which is preliminary data.</text>
</comment>
<reference evidence="4 5" key="1">
    <citation type="journal article" date="2015" name="Nature">
        <title>rRNA introns, odd ribosomes, and small enigmatic genomes across a large radiation of phyla.</title>
        <authorList>
            <person name="Brown C.T."/>
            <person name="Hug L.A."/>
            <person name="Thomas B.C."/>
            <person name="Sharon I."/>
            <person name="Castelle C.J."/>
            <person name="Singh A."/>
            <person name="Wilkins M.J."/>
            <person name="Williams K.H."/>
            <person name="Banfield J.F."/>
        </authorList>
    </citation>
    <scope>NUCLEOTIDE SEQUENCE [LARGE SCALE GENOMIC DNA]</scope>
</reference>
<dbReference type="GO" id="GO:0003676">
    <property type="term" value="F:nucleic acid binding"/>
    <property type="evidence" value="ECO:0007669"/>
    <property type="project" value="InterPro"/>
</dbReference>
<feature type="domain" description="S1 motif" evidence="3">
    <location>
        <begin position="138"/>
        <end position="216"/>
    </location>
</feature>
<gene>
    <name evidence="4" type="ORF">UY39_C0010G0011</name>
</gene>
<dbReference type="FunFam" id="2.40.50.140:FF:000103">
    <property type="entry name" value="protein RRP5 homolog"/>
    <property type="match status" value="1"/>
</dbReference>
<feature type="domain" description="S1 motif" evidence="3">
    <location>
        <begin position="317"/>
        <end position="384"/>
    </location>
</feature>
<feature type="compositionally biased region" description="Basic and acidic residues" evidence="2">
    <location>
        <begin position="1"/>
        <end position="28"/>
    </location>
</feature>
<feature type="domain" description="S1 motif" evidence="3">
    <location>
        <begin position="233"/>
        <end position="300"/>
    </location>
</feature>
<dbReference type="InterPro" id="IPR012340">
    <property type="entry name" value="NA-bd_OB-fold"/>
</dbReference>
<accession>A0A0G1VN41</accession>
<dbReference type="InterPro" id="IPR003029">
    <property type="entry name" value="S1_domain"/>
</dbReference>
<name>A0A0G1VN41_9BACT</name>
<feature type="domain" description="S1 motif" evidence="3">
    <location>
        <begin position="53"/>
        <end position="120"/>
    </location>
</feature>
<protein>
    <submittedName>
        <fullName evidence="4">RNA binding S1 domain protein</fullName>
    </submittedName>
</protein>
<dbReference type="EMBL" id="LCPV01000010">
    <property type="protein sequence ID" value="KKW07685.1"/>
    <property type="molecule type" value="Genomic_DNA"/>
</dbReference>
<dbReference type="PANTHER" id="PTHR47559">
    <property type="entry name" value="OS03G0844900 PROTEIN"/>
    <property type="match status" value="1"/>
</dbReference>
<evidence type="ECO:0000259" key="3">
    <source>
        <dbReference type="PROSITE" id="PS50126"/>
    </source>
</evidence>
<dbReference type="Gene3D" id="2.40.50.140">
    <property type="entry name" value="Nucleic acid-binding proteins"/>
    <property type="match status" value="4"/>
</dbReference>
<feature type="region of interest" description="Disordered" evidence="2">
    <location>
        <begin position="1"/>
        <end position="38"/>
    </location>
</feature>
<dbReference type="PRINTS" id="PR00681">
    <property type="entry name" value="RIBOSOMALS1"/>
</dbReference>
<dbReference type="PROSITE" id="PS50126">
    <property type="entry name" value="S1"/>
    <property type="match status" value="4"/>
</dbReference>
<organism evidence="4 5">
    <name type="scientific">Candidatus Kaiserbacteria bacterium GW2011_GWC2_49_12</name>
    <dbReference type="NCBI Taxonomy" id="1618675"/>
    <lineage>
        <taxon>Bacteria</taxon>
        <taxon>Candidatus Kaiseribacteriota</taxon>
    </lineage>
</organism>
<dbReference type="Pfam" id="PF00575">
    <property type="entry name" value="S1"/>
    <property type="match status" value="3"/>
</dbReference>
<sequence length="385" mass="42492">MATKTEERGKIANEESEIKTEKEEKENAQADAPVKTGPMEDFLRSIGKPPELDDVVEGPVTALGRARVFVDLHPYGTGIIYGREYLSARDTLKNVHLGDTITAKIVGTDNTEGYLELSLREARQALIWNEAELAMQKKTIFELPITEANKGGLIINWNSIQGFLPASQLASAHYPRVPDGDKEKIFGELKKLVGEKIEVMVITASPKEGKLIFSEKGAAPSERASLVEKYHVGDVMDGVVTGATDFGVFVKIEEGLEGLVHISEMDWALVENPKGRYKVGDAIKVKVIEIKDGKVSLSIKALVEDPWTAAGEKYKKDQKVDAVIIKYNKHGALASIEEGVAGLVHISEFENEEDLRAKLELGKVYPFTITFFEPKERRMTLKPAS</sequence>
<proteinExistence type="predicted"/>
<dbReference type="AlphaFoldDB" id="A0A0G1VN41"/>
<evidence type="ECO:0000256" key="2">
    <source>
        <dbReference type="SAM" id="MobiDB-lite"/>
    </source>
</evidence>
<evidence type="ECO:0000313" key="5">
    <source>
        <dbReference type="Proteomes" id="UP000034589"/>
    </source>
</evidence>
<dbReference type="PANTHER" id="PTHR47559:SF1">
    <property type="entry name" value="OS03G0844900 PROTEIN"/>
    <property type="match status" value="1"/>
</dbReference>
<dbReference type="SMART" id="SM00316">
    <property type="entry name" value="S1"/>
    <property type="match status" value="4"/>
</dbReference>
<dbReference type="PATRIC" id="fig|1618675.3.peg.157"/>
<dbReference type="SUPFAM" id="SSF50249">
    <property type="entry name" value="Nucleic acid-binding proteins"/>
    <property type="match status" value="4"/>
</dbReference>
<evidence type="ECO:0000256" key="1">
    <source>
        <dbReference type="ARBA" id="ARBA00025604"/>
    </source>
</evidence>
<dbReference type="Proteomes" id="UP000034589">
    <property type="component" value="Unassembled WGS sequence"/>
</dbReference>
<dbReference type="InterPro" id="IPR035104">
    <property type="entry name" value="Ribosomal_protein_S1-like"/>
</dbReference>
<dbReference type="CDD" id="cd04465">
    <property type="entry name" value="S1_RPS1_repeat_ec2_hs2"/>
    <property type="match status" value="1"/>
</dbReference>
<evidence type="ECO:0000313" key="4">
    <source>
        <dbReference type="EMBL" id="KKW07685.1"/>
    </source>
</evidence>
<dbReference type="InterPro" id="IPR052757">
    <property type="entry name" value="Ribosomal_protein_S1"/>
</dbReference>
<comment type="function">
    <text evidence="1">Binds mRNA; thus facilitating recognition of the initiation point. It is needed to translate mRNA with a short Shine-Dalgarno (SD) purine-rich sequence.</text>
</comment>